<reference evidence="1" key="1">
    <citation type="submission" date="2023-06" db="EMBL/GenBank/DDBJ databases">
        <authorList>
            <consortium name="Lawrence Berkeley National Laboratory"/>
            <person name="Ahrendt S."/>
            <person name="Sahu N."/>
            <person name="Indic B."/>
            <person name="Wong-Bajracharya J."/>
            <person name="Merenyi Z."/>
            <person name="Ke H.-M."/>
            <person name="Monk M."/>
            <person name="Kocsube S."/>
            <person name="Drula E."/>
            <person name="Lipzen A."/>
            <person name="Balint B."/>
            <person name="Henrissat B."/>
            <person name="Andreopoulos B."/>
            <person name="Martin F.M."/>
            <person name="Harder C.B."/>
            <person name="Rigling D."/>
            <person name="Ford K.L."/>
            <person name="Foster G.D."/>
            <person name="Pangilinan J."/>
            <person name="Papanicolaou A."/>
            <person name="Barry K."/>
            <person name="LaButti K."/>
            <person name="Viragh M."/>
            <person name="Koriabine M."/>
            <person name="Yan M."/>
            <person name="Riley R."/>
            <person name="Champramary S."/>
            <person name="Plett K.L."/>
            <person name="Tsai I.J."/>
            <person name="Slot J."/>
            <person name="Sipos G."/>
            <person name="Plett J."/>
            <person name="Nagy L.G."/>
            <person name="Grigoriev I.V."/>
        </authorList>
    </citation>
    <scope>NUCLEOTIDE SEQUENCE</scope>
    <source>
        <strain evidence="1">HWK02</strain>
    </source>
</reference>
<comment type="caution">
    <text evidence="1">The sequence shown here is derived from an EMBL/GenBank/DDBJ whole genome shotgun (WGS) entry which is preliminary data.</text>
</comment>
<evidence type="ECO:0000313" key="2">
    <source>
        <dbReference type="Proteomes" id="UP001175228"/>
    </source>
</evidence>
<name>A0AA39Q2R9_9AGAR</name>
<evidence type="ECO:0008006" key="3">
    <source>
        <dbReference type="Google" id="ProtNLM"/>
    </source>
</evidence>
<dbReference type="EMBL" id="JAUEPU010000020">
    <property type="protein sequence ID" value="KAK0494585.1"/>
    <property type="molecule type" value="Genomic_DNA"/>
</dbReference>
<accession>A0AA39Q2R9</accession>
<dbReference type="AlphaFoldDB" id="A0AA39Q2R9"/>
<evidence type="ECO:0000313" key="1">
    <source>
        <dbReference type="EMBL" id="KAK0494585.1"/>
    </source>
</evidence>
<sequence>PLAAYSSTLAPIRRLPSEILRAVFLEVQSSLWNMDWNPWHDDEYSDKAWGVSPDLETLDFSRGPWKLSHVCGAWRDVVLSYPRLWSDIALYYGTNPPALQAMILSSAQHPLDIAFNLLDKDKETVAMEAFPMILEQSC</sequence>
<dbReference type="Proteomes" id="UP001175228">
    <property type="component" value="Unassembled WGS sequence"/>
</dbReference>
<organism evidence="1 2">
    <name type="scientific">Armillaria luteobubalina</name>
    <dbReference type="NCBI Taxonomy" id="153913"/>
    <lineage>
        <taxon>Eukaryota</taxon>
        <taxon>Fungi</taxon>
        <taxon>Dikarya</taxon>
        <taxon>Basidiomycota</taxon>
        <taxon>Agaricomycotina</taxon>
        <taxon>Agaricomycetes</taxon>
        <taxon>Agaricomycetidae</taxon>
        <taxon>Agaricales</taxon>
        <taxon>Marasmiineae</taxon>
        <taxon>Physalacriaceae</taxon>
        <taxon>Armillaria</taxon>
    </lineage>
</organism>
<protein>
    <recommendedName>
        <fullName evidence="3">F-box domain-containing protein</fullName>
    </recommendedName>
</protein>
<feature type="non-terminal residue" evidence="1">
    <location>
        <position position="138"/>
    </location>
</feature>
<proteinExistence type="predicted"/>
<keyword evidence="2" id="KW-1185">Reference proteome</keyword>
<gene>
    <name evidence="1" type="ORF">EDD18DRAFT_1175228</name>
</gene>